<dbReference type="Proteomes" id="UP000254461">
    <property type="component" value="Unassembled WGS sequence"/>
</dbReference>
<proteinExistence type="predicted"/>
<sequence length="308" mass="34734">MVDVDTLLGDHKTRYFGDGHKRTSYSINHDQNNQAYGTITQSGVWSNKSDKVIQPHLSTLDGIVLASLAAEGYLKEQYEACEDFYLSKFSVKSGRKPIEDLNRVPIVVQKSSFNGDKASFTVSVLDMTVNLVFKRIDTYAAKDNKPTAEAKDYLSNHLKDIHHHIYDVNFLDALDIADKCSIFCKANKAVRHVSNYKGISSQLSSSYSLLELLIIFSQMAEMLAYYADDIDRRYSETLWMKNVSAELVEPIPDGELALLGKITKNKLLDMKGKDWKLFEMSGTDTQNRVRISSKIAHQLPSSEMLNNA</sequence>
<name>A0A380JUJ1_9STRE</name>
<evidence type="ECO:0000313" key="2">
    <source>
        <dbReference type="Proteomes" id="UP000254461"/>
    </source>
</evidence>
<dbReference type="InterPro" id="IPR008799">
    <property type="entry name" value="Pseudomon_AvrD"/>
</dbReference>
<dbReference type="EMBL" id="UHFF01000002">
    <property type="protein sequence ID" value="SUN49518.1"/>
    <property type="molecule type" value="Genomic_DNA"/>
</dbReference>
<reference evidence="1 2" key="1">
    <citation type="submission" date="2018-06" db="EMBL/GenBank/DDBJ databases">
        <authorList>
            <consortium name="Pathogen Informatics"/>
            <person name="Doyle S."/>
        </authorList>
    </citation>
    <scope>NUCLEOTIDE SEQUENCE [LARGE SCALE GENOMIC DNA]</scope>
    <source>
        <strain evidence="1 2">NCTC12092</strain>
    </source>
</reference>
<accession>A0A380JUJ1</accession>
<evidence type="ECO:0000313" key="1">
    <source>
        <dbReference type="EMBL" id="SUN49518.1"/>
    </source>
</evidence>
<gene>
    <name evidence="1" type="ORF">NCTC12092_01927</name>
</gene>
<organism evidence="1 2">
    <name type="scientific">Streptococcus equi subsp. equi</name>
    <dbReference type="NCBI Taxonomy" id="148942"/>
    <lineage>
        <taxon>Bacteria</taxon>
        <taxon>Bacillati</taxon>
        <taxon>Bacillota</taxon>
        <taxon>Bacilli</taxon>
        <taxon>Lactobacillales</taxon>
        <taxon>Streptococcaceae</taxon>
        <taxon>Streptococcus</taxon>
    </lineage>
</organism>
<dbReference type="RefSeq" id="WP_115251424.1">
    <property type="nucleotide sequence ID" value="NZ_UHFF01000002.1"/>
</dbReference>
<dbReference type="Pfam" id="PF05655">
    <property type="entry name" value="AvrD"/>
    <property type="match status" value="1"/>
</dbReference>
<protein>
    <submittedName>
        <fullName evidence="1">Avirulence D protein-like protein</fullName>
    </submittedName>
</protein>
<dbReference type="AlphaFoldDB" id="A0A380JUJ1"/>